<proteinExistence type="predicted"/>
<accession>A0AAD7DJJ2</accession>
<dbReference type="EMBL" id="JARKIE010000047">
    <property type="protein sequence ID" value="KAJ7693223.1"/>
    <property type="molecule type" value="Genomic_DNA"/>
</dbReference>
<evidence type="ECO:0000313" key="1">
    <source>
        <dbReference type="EMBL" id="KAJ7693223.1"/>
    </source>
</evidence>
<protein>
    <submittedName>
        <fullName evidence="1">Uncharacterized protein</fullName>
    </submittedName>
</protein>
<dbReference type="Proteomes" id="UP001221757">
    <property type="component" value="Unassembled WGS sequence"/>
</dbReference>
<comment type="caution">
    <text evidence="1">The sequence shown here is derived from an EMBL/GenBank/DDBJ whole genome shotgun (WGS) entry which is preliminary data.</text>
</comment>
<evidence type="ECO:0000313" key="2">
    <source>
        <dbReference type="Proteomes" id="UP001221757"/>
    </source>
</evidence>
<reference evidence="1" key="1">
    <citation type="submission" date="2023-03" db="EMBL/GenBank/DDBJ databases">
        <title>Massive genome expansion in bonnet fungi (Mycena s.s.) driven by repeated elements and novel gene families across ecological guilds.</title>
        <authorList>
            <consortium name="Lawrence Berkeley National Laboratory"/>
            <person name="Harder C.B."/>
            <person name="Miyauchi S."/>
            <person name="Viragh M."/>
            <person name="Kuo A."/>
            <person name="Thoen E."/>
            <person name="Andreopoulos B."/>
            <person name="Lu D."/>
            <person name="Skrede I."/>
            <person name="Drula E."/>
            <person name="Henrissat B."/>
            <person name="Morin E."/>
            <person name="Kohler A."/>
            <person name="Barry K."/>
            <person name="LaButti K."/>
            <person name="Morin E."/>
            <person name="Salamov A."/>
            <person name="Lipzen A."/>
            <person name="Mereny Z."/>
            <person name="Hegedus B."/>
            <person name="Baldrian P."/>
            <person name="Stursova M."/>
            <person name="Weitz H."/>
            <person name="Taylor A."/>
            <person name="Grigoriev I.V."/>
            <person name="Nagy L.G."/>
            <person name="Martin F."/>
            <person name="Kauserud H."/>
        </authorList>
    </citation>
    <scope>NUCLEOTIDE SEQUENCE</scope>
    <source>
        <strain evidence="1">CBHHK067</strain>
    </source>
</reference>
<keyword evidence="2" id="KW-1185">Reference proteome</keyword>
<dbReference type="AlphaFoldDB" id="A0AAD7DJJ2"/>
<name>A0AAD7DJJ2_MYCRO</name>
<gene>
    <name evidence="1" type="ORF">B0H17DRAFT_902779</name>
</gene>
<feature type="non-terminal residue" evidence="1">
    <location>
        <position position="1"/>
    </location>
</feature>
<organism evidence="1 2">
    <name type="scientific">Mycena rosella</name>
    <name type="common">Pink bonnet</name>
    <name type="synonym">Agaricus rosellus</name>
    <dbReference type="NCBI Taxonomy" id="1033263"/>
    <lineage>
        <taxon>Eukaryota</taxon>
        <taxon>Fungi</taxon>
        <taxon>Dikarya</taxon>
        <taxon>Basidiomycota</taxon>
        <taxon>Agaricomycotina</taxon>
        <taxon>Agaricomycetes</taxon>
        <taxon>Agaricomycetidae</taxon>
        <taxon>Agaricales</taxon>
        <taxon>Marasmiineae</taxon>
        <taxon>Mycenaceae</taxon>
        <taxon>Mycena</taxon>
    </lineage>
</organism>
<sequence>DQQARLRGMNRCLYYQWILQLVAGNSLRIVYTPGHSSDISIPARMNYEADHYASSAQCHIDDVFSASIPTFLMDEFTFHTAADGWIESNIRNYVNKSQILGASNRTAAGHQQRMSTYLCDAKAPHEYTYMTAYSAYSAIVQLYAHSEQLATADVLHSRGKLIDPQCRMGCDATEDQHHIFVHCECYASWRTKAAKEICRCTNNKLEEKAIEEVDCGRLLATAKSLFSDDEYIWPLHY</sequence>
<feature type="non-terminal residue" evidence="1">
    <location>
        <position position="237"/>
    </location>
</feature>